<reference evidence="2 3" key="1">
    <citation type="submission" date="2018-08" db="EMBL/GenBank/DDBJ databases">
        <title>Comparative genomics of wild bee and flower associated Lactobacillus reveals potential adaptation to the bee host.</title>
        <authorList>
            <person name="Vuong H.Q."/>
            <person name="Mcfrederick Q.S."/>
        </authorList>
    </citation>
    <scope>NUCLEOTIDE SEQUENCE [LARGE SCALE GENOMIC DNA]</scope>
    <source>
        <strain evidence="2 3">HV_04</strain>
    </source>
</reference>
<feature type="transmembrane region" description="Helical" evidence="1">
    <location>
        <begin position="51"/>
        <end position="71"/>
    </location>
</feature>
<accession>A0ABY2YTG4</accession>
<evidence type="ECO:0000313" key="3">
    <source>
        <dbReference type="Proteomes" id="UP000767392"/>
    </source>
</evidence>
<feature type="transmembrane region" description="Helical" evidence="1">
    <location>
        <begin position="132"/>
        <end position="154"/>
    </location>
</feature>
<evidence type="ECO:0000256" key="1">
    <source>
        <dbReference type="SAM" id="Phobius"/>
    </source>
</evidence>
<evidence type="ECO:0008006" key="4">
    <source>
        <dbReference type="Google" id="ProtNLM"/>
    </source>
</evidence>
<organism evidence="2 3">
    <name type="scientific">Apilactobacillus timberlakei</name>
    <dbReference type="NCBI Taxonomy" id="2008380"/>
    <lineage>
        <taxon>Bacteria</taxon>
        <taxon>Bacillati</taxon>
        <taxon>Bacillota</taxon>
        <taxon>Bacilli</taxon>
        <taxon>Lactobacillales</taxon>
        <taxon>Lactobacillaceae</taxon>
        <taxon>Apilactobacillus</taxon>
    </lineage>
</organism>
<keyword evidence="3" id="KW-1185">Reference proteome</keyword>
<keyword evidence="1" id="KW-0472">Membrane</keyword>
<protein>
    <recommendedName>
        <fullName evidence="4">ABC transporter permease</fullName>
    </recommendedName>
</protein>
<feature type="transmembrane region" description="Helical" evidence="1">
    <location>
        <begin position="238"/>
        <end position="257"/>
    </location>
</feature>
<dbReference type="Proteomes" id="UP000767392">
    <property type="component" value="Unassembled WGS sequence"/>
</dbReference>
<sequence length="264" mass="31451">MKEQSLFKNVVKRYLSISFFIVLLLFLWDLFVTGSTRINMDLFSLLHEIFISISFWTVFNVIIIFLWSFNYKNFKLSIQNSISRKKFFKIKIKLILFFTIISCVFNLLENLMDKFIFNISMNELYSKQYNNYFNSISIFLMTFFVIFFFILLANTWGSFLSLFSNIWKFIIHIFMISIFVSFCFLLVNPTYHDIFSKIMLSINADFVLDFVSGFIDGFNHHPAIQNNYSNITIYNPNLTLLFLIIMSAIFLIINYKLTKLQQVN</sequence>
<feature type="transmembrane region" description="Helical" evidence="1">
    <location>
        <begin position="12"/>
        <end position="31"/>
    </location>
</feature>
<name>A0ABY2YTG4_9LACO</name>
<feature type="transmembrane region" description="Helical" evidence="1">
    <location>
        <begin position="166"/>
        <end position="187"/>
    </location>
</feature>
<keyword evidence="1" id="KW-1133">Transmembrane helix</keyword>
<dbReference type="EMBL" id="QUAM01000004">
    <property type="protein sequence ID" value="TPR13486.1"/>
    <property type="molecule type" value="Genomic_DNA"/>
</dbReference>
<evidence type="ECO:0000313" key="2">
    <source>
        <dbReference type="EMBL" id="TPR13486.1"/>
    </source>
</evidence>
<comment type="caution">
    <text evidence="2">The sequence shown here is derived from an EMBL/GenBank/DDBJ whole genome shotgun (WGS) entry which is preliminary data.</text>
</comment>
<keyword evidence="1" id="KW-0812">Transmembrane</keyword>
<proteinExistence type="predicted"/>
<dbReference type="RefSeq" id="WP_105988234.1">
    <property type="nucleotide sequence ID" value="NZ_QUAO01000004.1"/>
</dbReference>
<feature type="transmembrane region" description="Helical" evidence="1">
    <location>
        <begin position="92"/>
        <end position="112"/>
    </location>
</feature>
<gene>
    <name evidence="2" type="ORF">DY048_06175</name>
</gene>